<sequence>MQKCITIHHIVRLLQLLRRWRTRASVAGVPKGHVAVCVGSNHRRYVIRVAHLNHPAFRILLNQAEEEFGFSNRSGPLFLPCEESLFFAILRQICSPGGGCFCRAGGDCFCWRR</sequence>
<dbReference type="PANTHER" id="PTHR31374:SF118">
    <property type="entry name" value="OS01G0924966 PROTEIN"/>
    <property type="match status" value="1"/>
</dbReference>
<dbReference type="GO" id="GO:0009733">
    <property type="term" value="P:response to auxin"/>
    <property type="evidence" value="ECO:0007669"/>
    <property type="project" value="InterPro"/>
</dbReference>
<dbReference type="InterPro" id="IPR003676">
    <property type="entry name" value="SAUR_fam"/>
</dbReference>
<reference evidence="2 3" key="1">
    <citation type="journal article" date="2020" name="Nat. Food">
        <title>A phased Vanilla planifolia genome enables genetic improvement of flavour and production.</title>
        <authorList>
            <person name="Hasing T."/>
            <person name="Tang H."/>
            <person name="Brym M."/>
            <person name="Khazi F."/>
            <person name="Huang T."/>
            <person name="Chambers A.H."/>
        </authorList>
    </citation>
    <scope>NUCLEOTIDE SEQUENCE [LARGE SCALE GENOMIC DNA]</scope>
    <source>
        <tissue evidence="2">Leaf</tissue>
    </source>
</reference>
<dbReference type="PANTHER" id="PTHR31374">
    <property type="entry name" value="AUXIN-INDUCED PROTEIN-LIKE-RELATED"/>
    <property type="match status" value="1"/>
</dbReference>
<accession>A0A835PDV2</accession>
<proteinExistence type="inferred from homology"/>
<organism evidence="2 3">
    <name type="scientific">Vanilla planifolia</name>
    <name type="common">Vanilla</name>
    <dbReference type="NCBI Taxonomy" id="51239"/>
    <lineage>
        <taxon>Eukaryota</taxon>
        <taxon>Viridiplantae</taxon>
        <taxon>Streptophyta</taxon>
        <taxon>Embryophyta</taxon>
        <taxon>Tracheophyta</taxon>
        <taxon>Spermatophyta</taxon>
        <taxon>Magnoliopsida</taxon>
        <taxon>Liliopsida</taxon>
        <taxon>Asparagales</taxon>
        <taxon>Orchidaceae</taxon>
        <taxon>Vanilloideae</taxon>
        <taxon>Vanilleae</taxon>
        <taxon>Vanilla</taxon>
    </lineage>
</organism>
<dbReference type="AlphaFoldDB" id="A0A835PDV2"/>
<evidence type="ECO:0000256" key="1">
    <source>
        <dbReference type="ARBA" id="ARBA00006974"/>
    </source>
</evidence>
<dbReference type="EMBL" id="JADCNM010000159">
    <property type="protein sequence ID" value="KAG0449867.1"/>
    <property type="molecule type" value="Genomic_DNA"/>
</dbReference>
<comment type="similarity">
    <text evidence="1">Belongs to the ARG7 family.</text>
</comment>
<evidence type="ECO:0000313" key="2">
    <source>
        <dbReference type="EMBL" id="KAG0449867.1"/>
    </source>
</evidence>
<dbReference type="OrthoDB" id="1624361at2759"/>
<name>A0A835PDV2_VANPL</name>
<dbReference type="Pfam" id="PF02519">
    <property type="entry name" value="Auxin_inducible"/>
    <property type="match status" value="1"/>
</dbReference>
<protein>
    <recommendedName>
        <fullName evidence="4">Small auxin up regulated protein</fullName>
    </recommendedName>
</protein>
<dbReference type="Proteomes" id="UP000639772">
    <property type="component" value="Unassembled WGS sequence"/>
</dbReference>
<evidence type="ECO:0008006" key="4">
    <source>
        <dbReference type="Google" id="ProtNLM"/>
    </source>
</evidence>
<comment type="caution">
    <text evidence="2">The sequence shown here is derived from an EMBL/GenBank/DDBJ whole genome shotgun (WGS) entry which is preliminary data.</text>
</comment>
<gene>
    <name evidence="2" type="ORF">HPP92_027084</name>
</gene>
<evidence type="ECO:0000313" key="3">
    <source>
        <dbReference type="Proteomes" id="UP000639772"/>
    </source>
</evidence>